<dbReference type="InterPro" id="IPR003732">
    <property type="entry name" value="Daa-tRNA_deacyls_DTD"/>
</dbReference>
<comment type="domain">
    <text evidence="2">A Gly-cisPro motif from one monomer fits into the active site of the other monomer to allow specific chiral rejection of L-amino acids.</text>
</comment>
<dbReference type="GO" id="GO:0106026">
    <property type="term" value="F:Gly-tRNA(Ala) deacylase activity"/>
    <property type="evidence" value="ECO:0007669"/>
    <property type="project" value="UniProtKB-UniRule"/>
</dbReference>
<evidence type="ECO:0000256" key="2">
    <source>
        <dbReference type="HAMAP-Rule" id="MF_00518"/>
    </source>
</evidence>
<dbReference type="NCBIfam" id="TIGR00256">
    <property type="entry name" value="D-aminoacyl-tRNA deacylase"/>
    <property type="match status" value="1"/>
</dbReference>
<name>A0A940DRK2_9BACT</name>
<comment type="catalytic activity">
    <reaction evidence="2">
        <text>glycyl-tRNA(Ala) + H2O = tRNA(Ala) + glycine + H(+)</text>
        <dbReference type="Rhea" id="RHEA:53744"/>
        <dbReference type="Rhea" id="RHEA-COMP:9657"/>
        <dbReference type="Rhea" id="RHEA-COMP:13640"/>
        <dbReference type="ChEBI" id="CHEBI:15377"/>
        <dbReference type="ChEBI" id="CHEBI:15378"/>
        <dbReference type="ChEBI" id="CHEBI:57305"/>
        <dbReference type="ChEBI" id="CHEBI:78442"/>
        <dbReference type="ChEBI" id="CHEBI:78522"/>
    </reaction>
</comment>
<dbReference type="Pfam" id="PF02580">
    <property type="entry name" value="Tyr_Deacylase"/>
    <property type="match status" value="1"/>
</dbReference>
<protein>
    <recommendedName>
        <fullName evidence="2">D-aminoacyl-tRNA deacylase</fullName>
        <shortName evidence="2">DTD</shortName>
        <ecNumber evidence="2">3.1.1.96</ecNumber>
    </recommendedName>
    <alternativeName>
        <fullName evidence="2">Gly-tRNA(Ala) deacylase</fullName>
        <ecNumber evidence="2">3.1.1.-</ecNumber>
    </alternativeName>
</protein>
<comment type="catalytic activity">
    <reaction evidence="2">
        <text>a D-aminoacyl-tRNA + H2O = a tRNA + a D-alpha-amino acid + H(+)</text>
        <dbReference type="Rhea" id="RHEA:13953"/>
        <dbReference type="Rhea" id="RHEA-COMP:10123"/>
        <dbReference type="Rhea" id="RHEA-COMP:10124"/>
        <dbReference type="ChEBI" id="CHEBI:15377"/>
        <dbReference type="ChEBI" id="CHEBI:15378"/>
        <dbReference type="ChEBI" id="CHEBI:59871"/>
        <dbReference type="ChEBI" id="CHEBI:78442"/>
        <dbReference type="ChEBI" id="CHEBI:79333"/>
        <dbReference type="EC" id="3.1.1.96"/>
    </reaction>
</comment>
<evidence type="ECO:0000313" key="3">
    <source>
        <dbReference type="EMBL" id="MBO8454337.1"/>
    </source>
</evidence>
<comment type="subunit">
    <text evidence="2">Homodimer.</text>
</comment>
<keyword evidence="2" id="KW-0963">Cytoplasm</keyword>
<dbReference type="Gene3D" id="3.50.80.10">
    <property type="entry name" value="D-tyrosyl-tRNA(Tyr) deacylase"/>
    <property type="match status" value="1"/>
</dbReference>
<dbReference type="EC" id="3.1.1.-" evidence="2"/>
<dbReference type="HAMAP" id="MF_00518">
    <property type="entry name" value="Deacylase_Dtd"/>
    <property type="match status" value="1"/>
</dbReference>
<dbReference type="GO" id="GO:0005737">
    <property type="term" value="C:cytoplasm"/>
    <property type="evidence" value="ECO:0007669"/>
    <property type="project" value="UniProtKB-SubCell"/>
</dbReference>
<proteinExistence type="inferred from homology"/>
<dbReference type="Proteomes" id="UP000771749">
    <property type="component" value="Unassembled WGS sequence"/>
</dbReference>
<comment type="subcellular location">
    <subcellularLocation>
        <location evidence="2">Cytoplasm</location>
    </subcellularLocation>
</comment>
<dbReference type="EMBL" id="JADIMJ010000095">
    <property type="protein sequence ID" value="MBO8454337.1"/>
    <property type="molecule type" value="Genomic_DNA"/>
</dbReference>
<evidence type="ECO:0000256" key="1">
    <source>
        <dbReference type="ARBA" id="ARBA00009673"/>
    </source>
</evidence>
<dbReference type="PANTHER" id="PTHR10472:SF5">
    <property type="entry name" value="D-AMINOACYL-TRNA DEACYLASE 1"/>
    <property type="match status" value="1"/>
</dbReference>
<dbReference type="GO" id="GO:0000049">
    <property type="term" value="F:tRNA binding"/>
    <property type="evidence" value="ECO:0007669"/>
    <property type="project" value="UniProtKB-UniRule"/>
</dbReference>
<dbReference type="SUPFAM" id="SSF69500">
    <property type="entry name" value="DTD-like"/>
    <property type="match status" value="1"/>
</dbReference>
<feature type="short sequence motif" description="Gly-cisPro motif, important for rejection of L-amino acids" evidence="2">
    <location>
        <begin position="139"/>
        <end position="140"/>
    </location>
</feature>
<comment type="similarity">
    <text evidence="1 2">Belongs to the DTD family.</text>
</comment>
<dbReference type="EC" id="3.1.1.96" evidence="2"/>
<dbReference type="GO" id="GO:0051500">
    <property type="term" value="F:D-tyrosyl-tRNA(Tyr) deacylase activity"/>
    <property type="evidence" value="ECO:0007669"/>
    <property type="project" value="TreeGrafter"/>
</dbReference>
<dbReference type="FunFam" id="3.50.80.10:FF:000001">
    <property type="entry name" value="D-aminoacyl-tRNA deacylase"/>
    <property type="match status" value="1"/>
</dbReference>
<sequence>MRVVVQRVSEASVEVQEQAYRAEIGHGLLVLAAFTEGDEEEDLEWIVRKTVSLRIFDDENGVMNRSVADDGGDVLAVSQFTLYASTARGNRPSYVRAAKPDIAVPLYERFCRLLSESLGRPVRTGIFGADMKVSLVNDGPVTIIMDSKNKDI</sequence>
<comment type="caution">
    <text evidence="3">The sequence shown here is derived from an EMBL/GenBank/DDBJ whole genome shotgun (WGS) entry which is preliminary data.</text>
</comment>
<keyword evidence="2" id="KW-0820">tRNA-binding</keyword>
<comment type="function">
    <text evidence="2">An aminoacyl-tRNA editing enzyme that deacylates mischarged D-aminoacyl-tRNAs. Also deacylates mischarged glycyl-tRNA(Ala), protecting cells against glycine mischarging by AlaRS. Acts via tRNA-based rather than protein-based catalysis; rejects L-amino acids rather than detecting D-amino acids in the active site. By recycling D-aminoacyl-tRNA to D-amino acids and free tRNA molecules, this enzyme counteracts the toxicity associated with the formation of D-aminoacyl-tRNA entities in vivo and helps enforce protein L-homochirality.</text>
</comment>
<keyword evidence="2" id="KW-0694">RNA-binding</keyword>
<dbReference type="PANTHER" id="PTHR10472">
    <property type="entry name" value="D-TYROSYL-TRNA TYR DEACYLASE"/>
    <property type="match status" value="1"/>
</dbReference>
<dbReference type="GO" id="GO:0043908">
    <property type="term" value="F:Ser(Gly)-tRNA(Ala) hydrolase activity"/>
    <property type="evidence" value="ECO:0007669"/>
    <property type="project" value="UniProtKB-UniRule"/>
</dbReference>
<dbReference type="GO" id="GO:0019478">
    <property type="term" value="P:D-amino acid catabolic process"/>
    <property type="evidence" value="ECO:0007669"/>
    <property type="project" value="UniProtKB-UniRule"/>
</dbReference>
<evidence type="ECO:0000313" key="4">
    <source>
        <dbReference type="Proteomes" id="UP000771749"/>
    </source>
</evidence>
<gene>
    <name evidence="2" type="primary">dtd</name>
    <name evidence="3" type="ORF">IAC07_06430</name>
</gene>
<keyword evidence="2 3" id="KW-0378">Hydrolase</keyword>
<dbReference type="InterPro" id="IPR023509">
    <property type="entry name" value="DTD-like_sf"/>
</dbReference>
<dbReference type="AlphaFoldDB" id="A0A940DRK2"/>
<reference evidence="3" key="1">
    <citation type="submission" date="2020-10" db="EMBL/GenBank/DDBJ databases">
        <authorList>
            <person name="Gilroy R."/>
        </authorList>
    </citation>
    <scope>NUCLEOTIDE SEQUENCE</scope>
    <source>
        <strain evidence="3">F1-3629</strain>
    </source>
</reference>
<reference evidence="3" key="2">
    <citation type="journal article" date="2021" name="PeerJ">
        <title>Extensive microbial diversity within the chicken gut microbiome revealed by metagenomics and culture.</title>
        <authorList>
            <person name="Gilroy R."/>
            <person name="Ravi A."/>
            <person name="Getino M."/>
            <person name="Pursley I."/>
            <person name="Horton D.L."/>
            <person name="Alikhan N.F."/>
            <person name="Baker D."/>
            <person name="Gharbi K."/>
            <person name="Hall N."/>
            <person name="Watson M."/>
            <person name="Adriaenssens E.M."/>
            <person name="Foster-Nyarko E."/>
            <person name="Jarju S."/>
            <person name="Secka A."/>
            <person name="Antonio M."/>
            <person name="Oren A."/>
            <person name="Chaudhuri R.R."/>
            <person name="La Ragione R."/>
            <person name="Hildebrand F."/>
            <person name="Pallen M.J."/>
        </authorList>
    </citation>
    <scope>NUCLEOTIDE SEQUENCE</scope>
    <source>
        <strain evidence="3">F1-3629</strain>
    </source>
</reference>
<organism evidence="3 4">
    <name type="scientific">Candidatus Cryptobacteroides gallistercoris</name>
    <dbReference type="NCBI Taxonomy" id="2840765"/>
    <lineage>
        <taxon>Bacteria</taxon>
        <taxon>Pseudomonadati</taxon>
        <taxon>Bacteroidota</taxon>
        <taxon>Bacteroidia</taxon>
        <taxon>Bacteroidales</taxon>
        <taxon>Candidatus Cryptobacteroides</taxon>
    </lineage>
</organism>
<accession>A0A940DRK2</accession>